<dbReference type="SUPFAM" id="SSF53756">
    <property type="entry name" value="UDP-Glycosyltransferase/glycogen phosphorylase"/>
    <property type="match status" value="1"/>
</dbReference>
<keyword evidence="3" id="KW-0808">Transferase</keyword>
<dbReference type="RefSeq" id="WP_085284068.1">
    <property type="nucleotide sequence ID" value="NZ_FOBI01000010.1"/>
</dbReference>
<dbReference type="Gene3D" id="3.40.50.2000">
    <property type="entry name" value="Glycogen Phosphorylase B"/>
    <property type="match status" value="2"/>
</dbReference>
<evidence type="ECO:0000313" key="4">
    <source>
        <dbReference type="Proteomes" id="UP000199297"/>
    </source>
</evidence>
<dbReference type="GO" id="GO:1901135">
    <property type="term" value="P:carbohydrate derivative metabolic process"/>
    <property type="evidence" value="ECO:0007669"/>
    <property type="project" value="UniProtKB-ARBA"/>
</dbReference>
<name>A0A1H7PUW5_9GAMM</name>
<dbReference type="EMBL" id="FOBI01000010">
    <property type="protein sequence ID" value="SEL39278.1"/>
    <property type="molecule type" value="Genomic_DNA"/>
</dbReference>
<keyword evidence="4" id="KW-1185">Reference proteome</keyword>
<dbReference type="AlphaFoldDB" id="A0A1H7PUW5"/>
<dbReference type="Proteomes" id="UP000199297">
    <property type="component" value="Unassembled WGS sequence"/>
</dbReference>
<proteinExistence type="predicted"/>
<dbReference type="Pfam" id="PF00534">
    <property type="entry name" value="Glycos_transf_1"/>
    <property type="match status" value="1"/>
</dbReference>
<gene>
    <name evidence="3" type="ORF">SAMN05216262_11043</name>
</gene>
<dbReference type="InterPro" id="IPR001296">
    <property type="entry name" value="Glyco_trans_1"/>
</dbReference>
<feature type="domain" description="Glycosyl transferase family 1" evidence="1">
    <location>
        <begin position="199"/>
        <end position="317"/>
    </location>
</feature>
<organism evidence="3 4">
    <name type="scientific">Colwellia chukchiensis</name>
    <dbReference type="NCBI Taxonomy" id="641665"/>
    <lineage>
        <taxon>Bacteria</taxon>
        <taxon>Pseudomonadati</taxon>
        <taxon>Pseudomonadota</taxon>
        <taxon>Gammaproteobacteria</taxon>
        <taxon>Alteromonadales</taxon>
        <taxon>Colwelliaceae</taxon>
        <taxon>Colwellia</taxon>
    </lineage>
</organism>
<evidence type="ECO:0000259" key="2">
    <source>
        <dbReference type="Pfam" id="PF13579"/>
    </source>
</evidence>
<protein>
    <submittedName>
        <fullName evidence="3">Glycosyltransferase EpsF</fullName>
    </submittedName>
</protein>
<dbReference type="GO" id="GO:0016757">
    <property type="term" value="F:glycosyltransferase activity"/>
    <property type="evidence" value="ECO:0007669"/>
    <property type="project" value="InterPro"/>
</dbReference>
<dbReference type="OrthoDB" id="5906768at2"/>
<dbReference type="Pfam" id="PF13579">
    <property type="entry name" value="Glyco_trans_4_4"/>
    <property type="match status" value="1"/>
</dbReference>
<evidence type="ECO:0000313" key="3">
    <source>
        <dbReference type="EMBL" id="SEL39278.1"/>
    </source>
</evidence>
<dbReference type="PANTHER" id="PTHR12526:SF630">
    <property type="entry name" value="GLYCOSYLTRANSFERASE"/>
    <property type="match status" value="1"/>
</dbReference>
<accession>A0A1H7PUW5</accession>
<feature type="domain" description="Glycosyltransferase subfamily 4-like N-terminal" evidence="2">
    <location>
        <begin position="21"/>
        <end position="162"/>
    </location>
</feature>
<dbReference type="STRING" id="641665.GCA_002104455_02443"/>
<reference evidence="4" key="1">
    <citation type="submission" date="2016-10" db="EMBL/GenBank/DDBJ databases">
        <authorList>
            <person name="Varghese N."/>
            <person name="Submissions S."/>
        </authorList>
    </citation>
    <scope>NUCLEOTIDE SEQUENCE [LARGE SCALE GENOMIC DNA]</scope>
    <source>
        <strain evidence="4">CGMCC 1.9127</strain>
    </source>
</reference>
<evidence type="ECO:0000259" key="1">
    <source>
        <dbReference type="Pfam" id="PF00534"/>
    </source>
</evidence>
<sequence>MMSKLSSPKRVLHVFMNLNLGGAESRIMDMFRCQDKNVLENDFLIMTEEPCYFSEEVLEKGGKIHIITSPRQSLVKNLWQLYQVLRQQPKYNALHAHTSYYSGLCVFIAFLARVPVRIAHARNTNTGANNRASRLMLALGRQLIAQFATRRFAISEAAGRFLYGRPSGTKLTTNANFEVIANAFDFENIRPKSASTRLDKQRYQLDPDVINIVCVGRFYPVKNHHFLLAIAKRLQQLEGNFCLHLIGDGELGDVLRQQVHDLALDAQVRFWGNRNDIKRLLSLFDVMVMTSLHEGLGVAALEAQAAGLPCVLSQSMPKEADIGVGLCQFLSLQAGTSAWCDAILQQASLPEVDKKYIDRQFRQQGYCLSSTRQRYLAAYLPDE</sequence>
<dbReference type="PANTHER" id="PTHR12526">
    <property type="entry name" value="GLYCOSYLTRANSFERASE"/>
    <property type="match status" value="1"/>
</dbReference>
<dbReference type="InterPro" id="IPR028098">
    <property type="entry name" value="Glyco_trans_4-like_N"/>
</dbReference>